<feature type="transmembrane region" description="Helical" evidence="1">
    <location>
        <begin position="264"/>
        <end position="282"/>
    </location>
</feature>
<keyword evidence="2" id="KW-0732">Signal</keyword>
<keyword evidence="1" id="KW-0812">Transmembrane</keyword>
<dbReference type="Pfam" id="PF00892">
    <property type="entry name" value="EamA"/>
    <property type="match status" value="2"/>
</dbReference>
<evidence type="ECO:0000259" key="3">
    <source>
        <dbReference type="Pfam" id="PF00892"/>
    </source>
</evidence>
<gene>
    <name evidence="4" type="ORF">SAMN05444164_1586</name>
</gene>
<organism evidence="4 5">
    <name type="scientific">Bradyrhizobium erythrophlei</name>
    <dbReference type="NCBI Taxonomy" id="1437360"/>
    <lineage>
        <taxon>Bacteria</taxon>
        <taxon>Pseudomonadati</taxon>
        <taxon>Pseudomonadota</taxon>
        <taxon>Alphaproteobacteria</taxon>
        <taxon>Hyphomicrobiales</taxon>
        <taxon>Nitrobacteraceae</taxon>
        <taxon>Bradyrhizobium</taxon>
    </lineage>
</organism>
<protein>
    <submittedName>
        <fullName evidence="4">Permease of the drug/metabolite transporter (DMT) superfamily</fullName>
    </submittedName>
</protein>
<keyword evidence="1" id="KW-0472">Membrane</keyword>
<feature type="transmembrane region" description="Helical" evidence="1">
    <location>
        <begin position="179"/>
        <end position="202"/>
    </location>
</feature>
<sequence>MALSSNLRGSLFMSAAMASFTANDAITKAVSAELNIGEILLVRGLVAMVLVAALAWYRDALRSFSALLIWPVGLRVMGEIGGTLTYLSAISQIPLANASAIFQALPLVITLGAALVFGEPVGWRRWLAIAAGFIGVLVIVRPGAEGFSQASLLALASVGFCAVRDLATRRIPKQLPTVFITLLTTVTVTTAGAAVLVPLGGWKPPSGHALGLLTFAAVLILIGYQCIIVSLRTGDISAVAPFRYSALLWAMLLGYFAFGHRPDVQMLAGAAIIVASGLYAFYRERKRDKLRPAATGPGLPPDGL</sequence>
<feature type="chain" id="PRO_5011439424" evidence="2">
    <location>
        <begin position="19"/>
        <end position="304"/>
    </location>
</feature>
<evidence type="ECO:0000313" key="4">
    <source>
        <dbReference type="EMBL" id="SEC33490.1"/>
    </source>
</evidence>
<dbReference type="RefSeq" id="WP_092115014.1">
    <property type="nucleotide sequence ID" value="NZ_FNTH01000001.1"/>
</dbReference>
<dbReference type="InterPro" id="IPR000620">
    <property type="entry name" value="EamA_dom"/>
</dbReference>
<evidence type="ECO:0000256" key="1">
    <source>
        <dbReference type="SAM" id="Phobius"/>
    </source>
</evidence>
<feature type="transmembrane region" description="Helical" evidence="1">
    <location>
        <begin position="126"/>
        <end position="144"/>
    </location>
</feature>
<feature type="transmembrane region" description="Helical" evidence="1">
    <location>
        <begin position="208"/>
        <end position="229"/>
    </location>
</feature>
<proteinExistence type="predicted"/>
<feature type="transmembrane region" description="Helical" evidence="1">
    <location>
        <begin position="64"/>
        <end position="89"/>
    </location>
</feature>
<accession>A0A1H4RNM0</accession>
<dbReference type="GO" id="GO:0016020">
    <property type="term" value="C:membrane"/>
    <property type="evidence" value="ECO:0007669"/>
    <property type="project" value="InterPro"/>
</dbReference>
<evidence type="ECO:0000313" key="5">
    <source>
        <dbReference type="Proteomes" id="UP000198992"/>
    </source>
</evidence>
<feature type="domain" description="EamA" evidence="3">
    <location>
        <begin position="151"/>
        <end position="276"/>
    </location>
</feature>
<dbReference type="InterPro" id="IPR037185">
    <property type="entry name" value="EmrE-like"/>
</dbReference>
<name>A0A1H4RNM0_9BRAD</name>
<dbReference type="EMBL" id="FNTH01000001">
    <property type="protein sequence ID" value="SEC33490.1"/>
    <property type="molecule type" value="Genomic_DNA"/>
</dbReference>
<dbReference type="OrthoDB" id="9815809at2"/>
<feature type="transmembrane region" description="Helical" evidence="1">
    <location>
        <begin position="241"/>
        <end position="258"/>
    </location>
</feature>
<dbReference type="Gene3D" id="1.10.3730.20">
    <property type="match status" value="1"/>
</dbReference>
<feature type="transmembrane region" description="Helical" evidence="1">
    <location>
        <begin position="39"/>
        <end position="57"/>
    </location>
</feature>
<dbReference type="Proteomes" id="UP000198992">
    <property type="component" value="Unassembled WGS sequence"/>
</dbReference>
<dbReference type="PANTHER" id="PTHR22911">
    <property type="entry name" value="ACYL-MALONYL CONDENSING ENZYME-RELATED"/>
    <property type="match status" value="1"/>
</dbReference>
<dbReference type="AlphaFoldDB" id="A0A1H4RNM0"/>
<keyword evidence="1" id="KW-1133">Transmembrane helix</keyword>
<dbReference type="SUPFAM" id="SSF103481">
    <property type="entry name" value="Multidrug resistance efflux transporter EmrE"/>
    <property type="match status" value="2"/>
</dbReference>
<feature type="signal peptide" evidence="2">
    <location>
        <begin position="1"/>
        <end position="18"/>
    </location>
</feature>
<evidence type="ECO:0000256" key="2">
    <source>
        <dbReference type="SAM" id="SignalP"/>
    </source>
</evidence>
<feature type="domain" description="EamA" evidence="3">
    <location>
        <begin position="8"/>
        <end position="140"/>
    </location>
</feature>
<reference evidence="4 5" key="1">
    <citation type="submission" date="2016-10" db="EMBL/GenBank/DDBJ databases">
        <authorList>
            <person name="de Groot N.N."/>
        </authorList>
    </citation>
    <scope>NUCLEOTIDE SEQUENCE [LARGE SCALE GENOMIC DNA]</scope>
    <source>
        <strain evidence="4 5">MT12</strain>
    </source>
</reference>
<dbReference type="PANTHER" id="PTHR22911:SF135">
    <property type="entry name" value="BLR4310 PROTEIN"/>
    <property type="match status" value="1"/>
</dbReference>
<feature type="transmembrane region" description="Helical" evidence="1">
    <location>
        <begin position="95"/>
        <end position="117"/>
    </location>
</feature>